<dbReference type="FunFam" id="3.40.1390.30:FF:000002">
    <property type="entry name" value="Nif3-like dinuclear metal center protein"/>
    <property type="match status" value="1"/>
</dbReference>
<dbReference type="InterPro" id="IPR002678">
    <property type="entry name" value="DUF34/NIF3"/>
</dbReference>
<dbReference type="GO" id="GO:0046872">
    <property type="term" value="F:metal ion binding"/>
    <property type="evidence" value="ECO:0007669"/>
    <property type="project" value="UniProtKB-KW"/>
</dbReference>
<dbReference type="OrthoDB" id="9800881at2"/>
<sequence length="252" mass="27276">MSVPLSTLCEAMNQELAVNQFQDYCPNGLQVEASDQVSHIVTGVTACQALIDAAIERQADMLLVHHGYFWKGESPALVGMKGRRIRHLMQHGINLVAYHLPLDAHPVLGNNACLAEQLGLVTETGLDSSDHPIGNIGILETPLTGAALAARIEQVLGRSPLHIAGHEGLIRRVGWCTGAAHSMLNKAADLGLDAFISGEINEPTVHLARERGIDYFAAGHHATERYGVQALGRWLAQRFDVSCEFIDIDNPV</sequence>
<dbReference type="RefSeq" id="WP_068997077.1">
    <property type="nucleotide sequence ID" value="NZ_MDTQ01000001.1"/>
</dbReference>
<dbReference type="GO" id="GO:0005737">
    <property type="term" value="C:cytoplasm"/>
    <property type="evidence" value="ECO:0007669"/>
    <property type="project" value="TreeGrafter"/>
</dbReference>
<dbReference type="SUPFAM" id="SSF102705">
    <property type="entry name" value="NIF3 (NGG1p interacting factor 3)-like"/>
    <property type="match status" value="1"/>
</dbReference>
<evidence type="ECO:0000256" key="1">
    <source>
        <dbReference type="ARBA" id="ARBA00006964"/>
    </source>
</evidence>
<dbReference type="InterPro" id="IPR036069">
    <property type="entry name" value="DUF34/NIF3_sf"/>
</dbReference>
<dbReference type="NCBIfam" id="TIGR00486">
    <property type="entry name" value="YbgI_SA1388"/>
    <property type="match status" value="1"/>
</dbReference>
<evidence type="ECO:0000256" key="2">
    <source>
        <dbReference type="ARBA" id="ARBA00022112"/>
    </source>
</evidence>
<dbReference type="Pfam" id="PF01784">
    <property type="entry name" value="DUF34_NIF3"/>
    <property type="match status" value="1"/>
</dbReference>
<feature type="binding site" evidence="4">
    <location>
        <position position="103"/>
    </location>
    <ligand>
        <name>a divalent metal cation</name>
        <dbReference type="ChEBI" id="CHEBI:60240"/>
        <label>1</label>
    </ligand>
</feature>
<gene>
    <name evidence="5" type="ORF">BFW38_03100</name>
</gene>
<evidence type="ECO:0000313" key="6">
    <source>
        <dbReference type="Proteomes" id="UP000094291"/>
    </source>
</evidence>
<dbReference type="PANTHER" id="PTHR13799:SF14">
    <property type="entry name" value="GTP CYCLOHYDROLASE 1 TYPE 2 HOMOLOG"/>
    <property type="match status" value="1"/>
</dbReference>
<feature type="binding site" evidence="4">
    <location>
        <position position="224"/>
    </location>
    <ligand>
        <name>a divalent metal cation</name>
        <dbReference type="ChEBI" id="CHEBI:60240"/>
        <label>1</label>
    </ligand>
</feature>
<keyword evidence="3 4" id="KW-0479">Metal-binding</keyword>
<evidence type="ECO:0000313" key="5">
    <source>
        <dbReference type="EMBL" id="ODC02682.1"/>
    </source>
</evidence>
<accession>A0A1E2V754</accession>
<dbReference type="EMBL" id="MDTQ01000001">
    <property type="protein sequence ID" value="ODC02682.1"/>
    <property type="molecule type" value="Genomic_DNA"/>
</dbReference>
<feature type="binding site" evidence="4">
    <location>
        <position position="220"/>
    </location>
    <ligand>
        <name>a divalent metal cation</name>
        <dbReference type="ChEBI" id="CHEBI:60240"/>
        <label>1</label>
    </ligand>
</feature>
<reference evidence="5 6" key="1">
    <citation type="submission" date="2016-08" db="EMBL/GenBank/DDBJ databases">
        <authorList>
            <person name="Seilhamer J.J."/>
        </authorList>
    </citation>
    <scope>NUCLEOTIDE SEQUENCE [LARGE SCALE GENOMIC DNA]</scope>
    <source>
        <strain evidence="5 6">PH27A</strain>
    </source>
</reference>
<dbReference type="PANTHER" id="PTHR13799">
    <property type="entry name" value="NGG1 INTERACTING FACTOR 3"/>
    <property type="match status" value="1"/>
</dbReference>
<dbReference type="AlphaFoldDB" id="A0A1E2V754"/>
<dbReference type="Proteomes" id="UP000094291">
    <property type="component" value="Unassembled WGS sequence"/>
</dbReference>
<feature type="binding site" evidence="4">
    <location>
        <position position="66"/>
    </location>
    <ligand>
        <name>a divalent metal cation</name>
        <dbReference type="ChEBI" id="CHEBI:60240"/>
        <label>1</label>
    </ligand>
</feature>
<comment type="similarity">
    <text evidence="1">Belongs to the GTP cyclohydrolase I type 2/NIF3 family.</text>
</comment>
<evidence type="ECO:0000256" key="4">
    <source>
        <dbReference type="PIRSR" id="PIRSR602678-1"/>
    </source>
</evidence>
<dbReference type="STRING" id="197479.BFW38_03100"/>
<keyword evidence="6" id="KW-1185">Reference proteome</keyword>
<comment type="caution">
    <text evidence="5">The sequence shown here is derived from an EMBL/GenBank/DDBJ whole genome shotgun (WGS) entry which is preliminary data.</text>
</comment>
<evidence type="ECO:0000256" key="3">
    <source>
        <dbReference type="ARBA" id="ARBA00022723"/>
    </source>
</evidence>
<dbReference type="Gene3D" id="3.40.1390.30">
    <property type="entry name" value="NIF3 (NGG1p interacting factor 3)-like"/>
    <property type="match status" value="2"/>
</dbReference>
<name>A0A1E2V754_9GAMM</name>
<proteinExistence type="inferred from homology"/>
<protein>
    <recommendedName>
        <fullName evidence="2">GTP cyclohydrolase 1 type 2 homolog</fullName>
    </recommendedName>
</protein>
<feature type="binding site" evidence="4">
    <location>
        <position position="65"/>
    </location>
    <ligand>
        <name>a divalent metal cation</name>
        <dbReference type="ChEBI" id="CHEBI:60240"/>
        <label>1</label>
    </ligand>
</feature>
<organism evidence="5 6">
    <name type="scientific">Terasakiispira papahanaumokuakeensis</name>
    <dbReference type="NCBI Taxonomy" id="197479"/>
    <lineage>
        <taxon>Bacteria</taxon>
        <taxon>Pseudomonadati</taxon>
        <taxon>Pseudomonadota</taxon>
        <taxon>Gammaproteobacteria</taxon>
        <taxon>Oceanospirillales</taxon>
        <taxon>Terasakiispira</taxon>
    </lineage>
</organism>